<protein>
    <submittedName>
        <fullName evidence="1">Uncharacterized protein</fullName>
    </submittedName>
</protein>
<dbReference type="EMBL" id="MH588545">
    <property type="protein sequence ID" value="AXQ68658.1"/>
    <property type="molecule type" value="Genomic_DNA"/>
</dbReference>
<sequence>MGLKNTLRKGVKKAFEALDDIPKKVTYQSVSGPPVRDLDAGAFTRASSNYTLPMVVFTSFTTRERDKDPAIETNDVKVLFPSMDLPVNAKTQDTIIDDEGVLWEVIDKKTDPASVVTILQMRAA</sequence>
<dbReference type="Proteomes" id="UP000259026">
    <property type="component" value="Segment"/>
</dbReference>
<evidence type="ECO:0000313" key="2">
    <source>
        <dbReference type="Proteomes" id="UP000259026"/>
    </source>
</evidence>
<evidence type="ECO:0000313" key="1">
    <source>
        <dbReference type="EMBL" id="AXQ68658.1"/>
    </source>
</evidence>
<reference evidence="1" key="1">
    <citation type="submission" date="2018-07" db="EMBL/GenBank/DDBJ databases">
        <authorList>
            <person name="Quirk P.G."/>
            <person name="Krulwich T.A."/>
        </authorList>
    </citation>
    <scope>NUCLEOTIDE SEQUENCE</scope>
</reference>
<accession>A0A385ED41</accession>
<organism evidence="1 2">
    <name type="scientific">Caulobacter phage CcrPW</name>
    <dbReference type="NCBI Taxonomy" id="2283271"/>
    <lineage>
        <taxon>Viruses</taxon>
        <taxon>Duplodnaviria</taxon>
        <taxon>Heunggongvirae</taxon>
        <taxon>Uroviricota</taxon>
        <taxon>Caudoviricetes</taxon>
        <taxon>Jeanschmidtviridae</taxon>
        <taxon>Colossusvirus</taxon>
        <taxon>Colossusvirus PW</taxon>
    </lineage>
</organism>
<proteinExistence type="predicted"/>
<gene>
    <name evidence="1" type="ORF">CcrPW_gp119</name>
</gene>
<keyword evidence="2" id="KW-1185">Reference proteome</keyword>
<name>A0A385ED41_9CAUD</name>
<reference evidence="1" key="2">
    <citation type="submission" date="2018-09" db="EMBL/GenBank/DDBJ databases">
        <title>Giant CbK-like Caulobacter bacteriophages have genetically divergent genomes.</title>
        <authorList>
            <person name="Wilson K."/>
            <person name="Ely B."/>
        </authorList>
    </citation>
    <scope>NUCLEOTIDE SEQUENCE [LARGE SCALE GENOMIC DNA]</scope>
</reference>